<sequence>MPEDNCTARETSFPRVEAPERAAAATSPEGRVWRNHGQDGLDFRTVKTNALFWVNLLANGTVDGRTKHAGLPVDSSVKR</sequence>
<gene>
    <name evidence="2" type="ORF">KHLLAP_LOCUS8141</name>
</gene>
<protein>
    <submittedName>
        <fullName evidence="2">Uu.00g088590.m01.CDS01</fullName>
    </submittedName>
</protein>
<organism evidence="2 3">
    <name type="scientific">Anthostomella pinea</name>
    <dbReference type="NCBI Taxonomy" id="933095"/>
    <lineage>
        <taxon>Eukaryota</taxon>
        <taxon>Fungi</taxon>
        <taxon>Dikarya</taxon>
        <taxon>Ascomycota</taxon>
        <taxon>Pezizomycotina</taxon>
        <taxon>Sordariomycetes</taxon>
        <taxon>Xylariomycetidae</taxon>
        <taxon>Xylariales</taxon>
        <taxon>Xylariaceae</taxon>
        <taxon>Anthostomella</taxon>
    </lineage>
</organism>
<keyword evidence="3" id="KW-1185">Reference proteome</keyword>
<reference evidence="2" key="1">
    <citation type="submission" date="2023-10" db="EMBL/GenBank/DDBJ databases">
        <authorList>
            <person name="Hackl T."/>
        </authorList>
    </citation>
    <scope>NUCLEOTIDE SEQUENCE</scope>
</reference>
<dbReference type="Proteomes" id="UP001295740">
    <property type="component" value="Unassembled WGS sequence"/>
</dbReference>
<feature type="region of interest" description="Disordered" evidence="1">
    <location>
        <begin position="1"/>
        <end position="34"/>
    </location>
</feature>
<accession>A0AAI8VH50</accession>
<dbReference type="Gene3D" id="2.60.120.620">
    <property type="entry name" value="q2cbj1_9rhob like domain"/>
    <property type="match status" value="1"/>
</dbReference>
<dbReference type="AlphaFoldDB" id="A0AAI8VH50"/>
<evidence type="ECO:0000256" key="1">
    <source>
        <dbReference type="SAM" id="MobiDB-lite"/>
    </source>
</evidence>
<dbReference type="EMBL" id="CAUWAG010000010">
    <property type="protein sequence ID" value="CAJ2507673.1"/>
    <property type="molecule type" value="Genomic_DNA"/>
</dbReference>
<proteinExistence type="predicted"/>
<evidence type="ECO:0000313" key="2">
    <source>
        <dbReference type="EMBL" id="CAJ2507673.1"/>
    </source>
</evidence>
<comment type="caution">
    <text evidence="2">The sequence shown here is derived from an EMBL/GenBank/DDBJ whole genome shotgun (WGS) entry which is preliminary data.</text>
</comment>
<name>A0AAI8VH50_9PEZI</name>
<evidence type="ECO:0000313" key="3">
    <source>
        <dbReference type="Proteomes" id="UP001295740"/>
    </source>
</evidence>